<comment type="caution">
    <text evidence="4">The sequence shown here is derived from an EMBL/GenBank/DDBJ whole genome shotgun (WGS) entry which is preliminary data.</text>
</comment>
<dbReference type="EMBL" id="QUTC01004478">
    <property type="protein sequence ID" value="RHY64352.1"/>
    <property type="molecule type" value="Genomic_DNA"/>
</dbReference>
<evidence type="ECO:0000313" key="1">
    <source>
        <dbReference type="EMBL" id="RHY02500.1"/>
    </source>
</evidence>
<gene>
    <name evidence="1" type="ORF">DYB25_011390</name>
    <name evidence="5" type="ORF">DYB26_008048</name>
    <name evidence="3" type="ORF">DYB30_012004</name>
    <name evidence="6" type="ORF">DYB31_009651</name>
    <name evidence="2" type="ORF">DYB34_011860</name>
    <name evidence="4" type="ORF">DYB38_011613</name>
</gene>
<dbReference type="EMBL" id="QUTB01008226">
    <property type="protein sequence ID" value="RHY43119.1"/>
    <property type="molecule type" value="Genomic_DNA"/>
</dbReference>
<dbReference type="GO" id="GO:0030490">
    <property type="term" value="P:maturation of SSU-rRNA"/>
    <property type="evidence" value="ECO:0007669"/>
    <property type="project" value="InterPro"/>
</dbReference>
<evidence type="ECO:0000313" key="9">
    <source>
        <dbReference type="Proteomes" id="UP000266239"/>
    </source>
</evidence>
<evidence type="ECO:0000313" key="5">
    <source>
        <dbReference type="EMBL" id="RHY85306.1"/>
    </source>
</evidence>
<evidence type="ECO:0000313" key="8">
    <source>
        <dbReference type="Proteomes" id="UP000266196"/>
    </source>
</evidence>
<accession>A0A397DFF8</accession>
<dbReference type="Proteomes" id="UP000266239">
    <property type="component" value="Unassembled WGS sequence"/>
</dbReference>
<dbReference type="GO" id="GO:0005730">
    <property type="term" value="C:nucleolus"/>
    <property type="evidence" value="ECO:0007669"/>
    <property type="project" value="TreeGrafter"/>
</dbReference>
<evidence type="ECO:0000313" key="4">
    <source>
        <dbReference type="EMBL" id="RHY64352.1"/>
    </source>
</evidence>
<dbReference type="AlphaFoldDB" id="A0A397DFF8"/>
<proteinExistence type="predicted"/>
<evidence type="ECO:0000313" key="11">
    <source>
        <dbReference type="Proteomes" id="UP000283543"/>
    </source>
</evidence>
<evidence type="ECO:0000313" key="6">
    <source>
        <dbReference type="EMBL" id="RHZ13628.1"/>
    </source>
</evidence>
<dbReference type="GO" id="GO:0003723">
    <property type="term" value="F:RNA binding"/>
    <property type="evidence" value="ECO:0007669"/>
    <property type="project" value="TreeGrafter"/>
</dbReference>
<sequence>MAAPLALSSAWTSRGDSRILGAHACSGPTPGLILVTTSDQVALLNTAKSTFQGNAAVVHSWEYRSGSAQALSLIAVQHPTKHDLFFGIRGKGKTEFVSWSSATERINDVPARTLPFSVHALLVNTHLDGCVVVGTNGAVSIVTDASISPLVVATKPASTTVVFVHLAHDNTHQLHLTLVFKAATSSTYTATSYTLSQDHDDSAPVTIASTGPRHDVSPPSATSTLVSTIVQDPHTLSLFWSTGEWQTVALHASPATAIKHVASLSVLPTTATTTTSQEQGSNKKKRKVSAESNAVTYFAASVSNKSLVVGSPSSLSVWNSQYVVEMAKHSIVSSAPVLTNLLALVVLPQTSHIAYISERAVHVAVVPTAPATLASVLGKGASSQQPPLVLSTFVPSNPAEVTAVMSSLDLSTWQSTMLGENAAQVDVLATLTAPALTREEFLKTFYGYVYFKTKRKLRVAVLSPQFVVQVASRIVHSPELALWAELSLLLSTKHLCSRSIPSLVPTAMALKQFGLLEDCLVHLSDVDEVLAIRICKFILREASPSSVAAFQSQHAKGSTSGVTTASQFVEHFLSLVVALPKADVFLQTAMQAFTVPEVLALLACLKKWYRQRAAPDSLHHIVEWMGLLLDVHYTALVVESDSSPYIVTVLKDLQALLLSHVDACHHMADIHGELDQFLTSAHLPQTAATLPDYAVDVLLL</sequence>
<reference evidence="7 8" key="1">
    <citation type="submission" date="2018-08" db="EMBL/GenBank/DDBJ databases">
        <title>Aphanomyces genome sequencing and annotation.</title>
        <authorList>
            <person name="Minardi D."/>
            <person name="Oidtmann B."/>
            <person name="Van Der Giezen M."/>
            <person name="Studholme D.J."/>
        </authorList>
    </citation>
    <scope>NUCLEOTIDE SEQUENCE [LARGE SCALE GENOMIC DNA]</scope>
    <source>
        <strain evidence="6 8">197901</strain>
        <strain evidence="3 10">D2</strain>
        <strain evidence="5 12">FDL457</strain>
        <strain evidence="4 7">SA</strain>
        <strain evidence="2 11">Si</strain>
        <strain evidence="1 9">Yx</strain>
    </source>
</reference>
<dbReference type="Proteomes" id="UP000265716">
    <property type="component" value="Unassembled WGS sequence"/>
</dbReference>
<dbReference type="Proteomes" id="UP000266643">
    <property type="component" value="Unassembled WGS sequence"/>
</dbReference>
<evidence type="ECO:0008006" key="13">
    <source>
        <dbReference type="Google" id="ProtNLM"/>
    </source>
</evidence>
<dbReference type="InterPro" id="IPR042859">
    <property type="entry name" value="NOL11"/>
</dbReference>
<protein>
    <recommendedName>
        <fullName evidence="13">Nucleolar protein 11</fullName>
    </recommendedName>
</protein>
<dbReference type="Proteomes" id="UP000266196">
    <property type="component" value="Unassembled WGS sequence"/>
</dbReference>
<organism evidence="4 7">
    <name type="scientific">Aphanomyces astaci</name>
    <name type="common">Crayfish plague agent</name>
    <dbReference type="NCBI Taxonomy" id="112090"/>
    <lineage>
        <taxon>Eukaryota</taxon>
        <taxon>Sar</taxon>
        <taxon>Stramenopiles</taxon>
        <taxon>Oomycota</taxon>
        <taxon>Saprolegniomycetes</taxon>
        <taxon>Saprolegniales</taxon>
        <taxon>Verrucalvaceae</taxon>
        <taxon>Aphanomyces</taxon>
    </lineage>
</organism>
<evidence type="ECO:0000313" key="2">
    <source>
        <dbReference type="EMBL" id="RHY43119.1"/>
    </source>
</evidence>
<dbReference type="Proteomes" id="UP000283543">
    <property type="component" value="Unassembled WGS sequence"/>
</dbReference>
<dbReference type="EMBL" id="QUTA01008852">
    <property type="protein sequence ID" value="RHY02500.1"/>
    <property type="molecule type" value="Genomic_DNA"/>
</dbReference>
<evidence type="ECO:0000313" key="3">
    <source>
        <dbReference type="EMBL" id="RHY58259.1"/>
    </source>
</evidence>
<dbReference type="EMBL" id="QUTF01024224">
    <property type="protein sequence ID" value="RHY85306.1"/>
    <property type="molecule type" value="Genomic_DNA"/>
</dbReference>
<dbReference type="EMBL" id="QUTE01010468">
    <property type="protein sequence ID" value="RHZ13628.1"/>
    <property type="molecule type" value="Genomic_DNA"/>
</dbReference>
<dbReference type="EMBL" id="QUTD01005984">
    <property type="protein sequence ID" value="RHY58259.1"/>
    <property type="molecule type" value="Genomic_DNA"/>
</dbReference>
<evidence type="ECO:0000313" key="12">
    <source>
        <dbReference type="Proteomes" id="UP000286510"/>
    </source>
</evidence>
<dbReference type="PANTHER" id="PTHR15633:SF2">
    <property type="entry name" value="NUCLEOLAR PROTEIN 11"/>
    <property type="match status" value="1"/>
</dbReference>
<dbReference type="VEuPathDB" id="FungiDB:H257_09659"/>
<evidence type="ECO:0000313" key="10">
    <source>
        <dbReference type="Proteomes" id="UP000266643"/>
    </source>
</evidence>
<evidence type="ECO:0000313" key="7">
    <source>
        <dbReference type="Proteomes" id="UP000265716"/>
    </source>
</evidence>
<dbReference type="Proteomes" id="UP000286510">
    <property type="component" value="Unassembled WGS sequence"/>
</dbReference>
<name>A0A397DFF8_APHAT</name>
<dbReference type="PANTHER" id="PTHR15633">
    <property type="entry name" value="NUCLEOLAR PROTEIN 11"/>
    <property type="match status" value="1"/>
</dbReference>